<feature type="region of interest" description="Disordered" evidence="4">
    <location>
        <begin position="74"/>
        <end position="93"/>
    </location>
</feature>
<feature type="compositionally biased region" description="Acidic residues" evidence="4">
    <location>
        <begin position="140"/>
        <end position="152"/>
    </location>
</feature>
<dbReference type="InterPro" id="IPR001611">
    <property type="entry name" value="Leu-rich_rpt"/>
</dbReference>
<feature type="compositionally biased region" description="Low complexity" evidence="4">
    <location>
        <begin position="648"/>
        <end position="667"/>
    </location>
</feature>
<feature type="compositionally biased region" description="Low complexity" evidence="4">
    <location>
        <begin position="200"/>
        <end position="214"/>
    </location>
</feature>
<dbReference type="Gene3D" id="3.40.50.300">
    <property type="entry name" value="P-loop containing nucleotide triphosphate hydrolases"/>
    <property type="match status" value="1"/>
</dbReference>
<feature type="compositionally biased region" description="Low complexity" evidence="4">
    <location>
        <begin position="625"/>
        <end position="639"/>
    </location>
</feature>
<feature type="compositionally biased region" description="Basic and acidic residues" evidence="4">
    <location>
        <begin position="156"/>
        <end position="165"/>
    </location>
</feature>
<dbReference type="Gene3D" id="3.80.10.10">
    <property type="entry name" value="Ribonuclease Inhibitor"/>
    <property type="match status" value="2"/>
</dbReference>
<feature type="region of interest" description="Disordered" evidence="4">
    <location>
        <begin position="1"/>
        <end position="68"/>
    </location>
</feature>
<dbReference type="AlphaFoldDB" id="A0A7S1ZZC8"/>
<dbReference type="SMART" id="SM00369">
    <property type="entry name" value="LRR_TYP"/>
    <property type="match status" value="5"/>
</dbReference>
<protein>
    <recommendedName>
        <fullName evidence="6">Roc domain-containing protein</fullName>
    </recommendedName>
</protein>
<accession>A0A7S1ZZC8</accession>
<feature type="region of interest" description="Disordered" evidence="4">
    <location>
        <begin position="133"/>
        <end position="167"/>
    </location>
</feature>
<feature type="compositionally biased region" description="Low complexity" evidence="4">
    <location>
        <begin position="80"/>
        <end position="93"/>
    </location>
</feature>
<organism evidence="5">
    <name type="scientific">Ditylum brightwellii</name>
    <dbReference type="NCBI Taxonomy" id="49249"/>
    <lineage>
        <taxon>Eukaryota</taxon>
        <taxon>Sar</taxon>
        <taxon>Stramenopiles</taxon>
        <taxon>Ochrophyta</taxon>
        <taxon>Bacillariophyta</taxon>
        <taxon>Mediophyceae</taxon>
        <taxon>Lithodesmiophycidae</taxon>
        <taxon>Lithodesmiales</taxon>
        <taxon>Lithodesmiaceae</taxon>
        <taxon>Ditylum</taxon>
    </lineage>
</organism>
<sequence length="1101" mass="121867">MSSLSPTRRQEERRKRSTNVVCFQVTQSNGRSNNEKEEETTRLNLEEETKQSAAERNAFIRSSCGGSKIKSMKQKIFRASSSPSSSSCHPSISNHPSPFHLGTSSFESLKPPFQSVPTSFVVDHINNDVNDEHTTNEQQQQEEEDENGEDDYQQQQREDTERIDNRTTFSLIVTQQITTAATATTAAAQSQPRLPSHLVSTPRQTTSGTSGTTLTATTSFSSILSSSSSHNGQQQTQQQQYASVAIGTRSVDTAAAIAATIATDTSSNCSSSLHSTNTATTTSNLSIAKRRKINLLIDQCESTRFIPTPFSKNKKRKKKTLLLSNMNLTSNEVPIQDIVNTGTLSTTLYKLSLSGNALIYLPHLLVTSLSGLKLLDVSQCELKSLPEKWDMPKLERLDLGHNKIREFPCEKMLQGLPELKHLDMYGNSIRSILLPTAPPSLSSSSASNGSKLLSKLESLNLGYNALSILPPTLCALTSLRTLKVDNNMIEKIPVQVCEMDLRIIDVSSNPLIQPPAETCERGICSMRRYYSCLRLEGIQHKKMAQQLDIQKNMKKEAPSPAGQCKKIPRFFGSMKRSQTICAASRFNALSSAPTPAIGAAAAAASSGQLNQKEMSRARSLPIQSLSSATPSSLQQQQQQEIPHVMKTSSPSIQSQSNDSSSNLQQPQRGLSQKGEMYKRVTLTPSSLHTPLPRSIQEAEATQALKTDSVLSDPSTLPLSLLSLSSSGMKTNDVLPPQSHFLQMRPPPQVDVNLKRATSSHILLPPLKTVHNESYPSKEPAVEPATPFSLPIPPIEKVSPIFASTSSSSEKITCNNTLKVIFVGMAYSGKTSMIKRLIDGPNAKIPQRDERTVGVDIYEWDPSDSKLDTSIVMEDEIGHVCEETNVNFSVWDFAGQHVYHATHELFFSQRALYVLVWDMGATNNDTQKRIFTTHDENDQGAFKLTYDSSDDENEDVITDDEKRRTDRALERDIDEKVQFWVDFIRSSASGAALLTVASHNDFFEHSEHGSYFSPDEAKRRCDLLKSRLLHHERHRMRGLQKRLDKYEKNNRANADAALRLRKLLCPFSRPKLIFGGGSSSSSAENEEESIVRVSCAKYTGFD</sequence>
<reference evidence="5" key="1">
    <citation type="submission" date="2021-01" db="EMBL/GenBank/DDBJ databases">
        <authorList>
            <person name="Corre E."/>
            <person name="Pelletier E."/>
            <person name="Niang G."/>
            <person name="Scheremetjew M."/>
            <person name="Finn R."/>
            <person name="Kale V."/>
            <person name="Holt S."/>
            <person name="Cochrane G."/>
            <person name="Meng A."/>
            <person name="Brown T."/>
            <person name="Cohen L."/>
        </authorList>
    </citation>
    <scope>NUCLEOTIDE SEQUENCE</scope>
    <source>
        <strain evidence="5">Pop2</strain>
    </source>
</reference>
<dbReference type="SUPFAM" id="SSF52058">
    <property type="entry name" value="L domain-like"/>
    <property type="match status" value="1"/>
</dbReference>
<evidence type="ECO:0000256" key="1">
    <source>
        <dbReference type="ARBA" id="ARBA00022614"/>
    </source>
</evidence>
<keyword evidence="1" id="KW-0433">Leucine-rich repeat</keyword>
<name>A0A7S1ZZC8_9STRA</name>
<evidence type="ECO:0000256" key="2">
    <source>
        <dbReference type="ARBA" id="ARBA00022737"/>
    </source>
</evidence>
<feature type="compositionally biased region" description="Polar residues" evidence="4">
    <location>
        <begin position="18"/>
        <end position="32"/>
    </location>
</feature>
<dbReference type="PANTHER" id="PTHR24366:SF96">
    <property type="entry name" value="LEUCINE RICH REPEAT CONTAINING 53"/>
    <property type="match status" value="1"/>
</dbReference>
<feature type="region of interest" description="Disordered" evidence="4">
    <location>
        <begin position="184"/>
        <end position="214"/>
    </location>
</feature>
<dbReference type="Pfam" id="PF08477">
    <property type="entry name" value="Roc"/>
    <property type="match status" value="1"/>
</dbReference>
<dbReference type="SUPFAM" id="SSF52540">
    <property type="entry name" value="P-loop containing nucleoside triphosphate hydrolases"/>
    <property type="match status" value="1"/>
</dbReference>
<proteinExistence type="predicted"/>
<keyword evidence="2" id="KW-0677">Repeat</keyword>
<evidence type="ECO:0000256" key="3">
    <source>
        <dbReference type="SAM" id="Coils"/>
    </source>
</evidence>
<evidence type="ECO:0000313" key="5">
    <source>
        <dbReference type="EMBL" id="CAD9353138.1"/>
    </source>
</evidence>
<feature type="region of interest" description="Disordered" evidence="4">
    <location>
        <begin position="625"/>
        <end position="676"/>
    </location>
</feature>
<keyword evidence="3" id="KW-0175">Coiled coil</keyword>
<dbReference type="PANTHER" id="PTHR24366">
    <property type="entry name" value="IG(IMMUNOGLOBULIN) AND LRR(LEUCINE RICH REPEAT) DOMAINS"/>
    <property type="match status" value="1"/>
</dbReference>
<evidence type="ECO:0008006" key="6">
    <source>
        <dbReference type="Google" id="ProtNLM"/>
    </source>
</evidence>
<feature type="compositionally biased region" description="Basic and acidic residues" evidence="4">
    <location>
        <begin position="33"/>
        <end position="50"/>
    </location>
</feature>
<evidence type="ECO:0000256" key="4">
    <source>
        <dbReference type="SAM" id="MobiDB-lite"/>
    </source>
</evidence>
<feature type="coiled-coil region" evidence="3">
    <location>
        <begin position="1028"/>
        <end position="1055"/>
    </location>
</feature>
<gene>
    <name evidence="5" type="ORF">DBRI1063_LOCUS22824</name>
</gene>
<dbReference type="InterPro" id="IPR032675">
    <property type="entry name" value="LRR_dom_sf"/>
</dbReference>
<dbReference type="InterPro" id="IPR027417">
    <property type="entry name" value="P-loop_NTPase"/>
</dbReference>
<dbReference type="InterPro" id="IPR003591">
    <property type="entry name" value="Leu-rich_rpt_typical-subtyp"/>
</dbReference>
<dbReference type="EMBL" id="HBGN01035515">
    <property type="protein sequence ID" value="CAD9353138.1"/>
    <property type="molecule type" value="Transcribed_RNA"/>
</dbReference>
<dbReference type="PROSITE" id="PS51450">
    <property type="entry name" value="LRR"/>
    <property type="match status" value="1"/>
</dbReference>